<evidence type="ECO:0000313" key="7">
    <source>
        <dbReference type="Proteomes" id="UP001521150"/>
    </source>
</evidence>
<evidence type="ECO:0000256" key="2">
    <source>
        <dbReference type="ARBA" id="ARBA00022679"/>
    </source>
</evidence>
<dbReference type="Pfam" id="PF13530">
    <property type="entry name" value="SCP2_2"/>
    <property type="match status" value="1"/>
</dbReference>
<evidence type="ECO:0000256" key="3">
    <source>
        <dbReference type="ARBA" id="ARBA00023315"/>
    </source>
</evidence>
<accession>A0ABS8ZLJ4</accession>
<dbReference type="PANTHER" id="PTHR37817:SF1">
    <property type="entry name" value="N-ACETYLTRANSFERASE EIS"/>
    <property type="match status" value="1"/>
</dbReference>
<comment type="similarity">
    <text evidence="1 4">Belongs to the acetyltransferase Eis family.</text>
</comment>
<dbReference type="InterPro" id="IPR041380">
    <property type="entry name" value="Acetyltransf_17"/>
</dbReference>
<dbReference type="PANTHER" id="PTHR37817">
    <property type="entry name" value="N-ACETYLTRANSFERASE EIS"/>
    <property type="match status" value="1"/>
</dbReference>
<dbReference type="Gene3D" id="3.40.630.30">
    <property type="match status" value="2"/>
</dbReference>
<protein>
    <submittedName>
        <fullName evidence="6">GNAT family N-acetyltransferase</fullName>
    </submittedName>
</protein>
<proteinExistence type="inferred from homology"/>
<comment type="caution">
    <text evidence="6">The sequence shown here is derived from an EMBL/GenBank/DDBJ whole genome shotgun (WGS) entry which is preliminary data.</text>
</comment>
<dbReference type="NCBIfam" id="NF002367">
    <property type="entry name" value="PRK01346.1-4"/>
    <property type="match status" value="1"/>
</dbReference>
<feature type="active site" description="Proton acceptor; via carboxylate" evidence="4">
    <location>
        <position position="404"/>
    </location>
</feature>
<dbReference type="InterPro" id="IPR022902">
    <property type="entry name" value="NAcTrfase_Eis"/>
</dbReference>
<gene>
    <name evidence="6" type="ORF">LWC34_32445</name>
</gene>
<feature type="binding site" evidence="4">
    <location>
        <begin position="82"/>
        <end position="84"/>
    </location>
    <ligand>
        <name>acetyl-CoA</name>
        <dbReference type="ChEBI" id="CHEBI:57288"/>
    </ligand>
</feature>
<dbReference type="Pfam" id="PF13527">
    <property type="entry name" value="Acetyltransf_9"/>
    <property type="match status" value="1"/>
</dbReference>
<evidence type="ECO:0000256" key="1">
    <source>
        <dbReference type="ARBA" id="ARBA00009213"/>
    </source>
</evidence>
<evidence type="ECO:0000259" key="5">
    <source>
        <dbReference type="PROSITE" id="PS51186"/>
    </source>
</evidence>
<dbReference type="SUPFAM" id="SSF55729">
    <property type="entry name" value="Acyl-CoA N-acyltransferases (Nat)"/>
    <property type="match status" value="1"/>
</dbReference>
<name>A0ABS8ZLJ4_9PSEU</name>
<comment type="subunit">
    <text evidence="4">Homohexamer; trimer of dimers.</text>
</comment>
<dbReference type="Proteomes" id="UP001521150">
    <property type="component" value="Unassembled WGS sequence"/>
</dbReference>
<dbReference type="InterPro" id="IPR036527">
    <property type="entry name" value="SCP2_sterol-bd_dom_sf"/>
</dbReference>
<dbReference type="HAMAP" id="MF_01812">
    <property type="entry name" value="Eis"/>
    <property type="match status" value="1"/>
</dbReference>
<dbReference type="InterPro" id="IPR000182">
    <property type="entry name" value="GNAT_dom"/>
</dbReference>
<dbReference type="InterPro" id="IPR025559">
    <property type="entry name" value="Eis_dom"/>
</dbReference>
<dbReference type="SUPFAM" id="SSF55718">
    <property type="entry name" value="SCP-like"/>
    <property type="match status" value="1"/>
</dbReference>
<dbReference type="RefSeq" id="WP_233729094.1">
    <property type="nucleotide sequence ID" value="NZ_JAJVCN010000003.1"/>
</dbReference>
<organism evidence="6 7">
    <name type="scientific">Kibdelosporangium philippinense</name>
    <dbReference type="NCBI Taxonomy" id="211113"/>
    <lineage>
        <taxon>Bacteria</taxon>
        <taxon>Bacillati</taxon>
        <taxon>Actinomycetota</taxon>
        <taxon>Actinomycetes</taxon>
        <taxon>Pseudonocardiales</taxon>
        <taxon>Pseudonocardiaceae</taxon>
        <taxon>Kibdelosporangium</taxon>
    </lineage>
</organism>
<evidence type="ECO:0000313" key="6">
    <source>
        <dbReference type="EMBL" id="MCE7007496.1"/>
    </source>
</evidence>
<dbReference type="Pfam" id="PF17668">
    <property type="entry name" value="Acetyltransf_17"/>
    <property type="match status" value="1"/>
</dbReference>
<dbReference type="Gene3D" id="3.30.1050.10">
    <property type="entry name" value="SCP2 sterol-binding domain"/>
    <property type="match status" value="1"/>
</dbReference>
<keyword evidence="7" id="KW-1185">Reference proteome</keyword>
<keyword evidence="2 4" id="KW-0808">Transferase</keyword>
<feature type="binding site" evidence="4">
    <location>
        <begin position="119"/>
        <end position="120"/>
    </location>
    <ligand>
        <name>acetyl-CoA</name>
        <dbReference type="ChEBI" id="CHEBI:57288"/>
    </ligand>
</feature>
<feature type="domain" description="N-acetyltransferase" evidence="5">
    <location>
        <begin position="4"/>
        <end position="153"/>
    </location>
</feature>
<dbReference type="InterPro" id="IPR016181">
    <property type="entry name" value="Acyl_CoA_acyltransferase"/>
</dbReference>
<keyword evidence="3 4" id="KW-0012">Acyltransferase</keyword>
<feature type="binding site" evidence="4">
    <location>
        <begin position="90"/>
        <end position="95"/>
    </location>
    <ligand>
        <name>acetyl-CoA</name>
        <dbReference type="ChEBI" id="CHEBI:57288"/>
    </ligand>
</feature>
<dbReference type="CDD" id="cd04301">
    <property type="entry name" value="NAT_SF"/>
    <property type="match status" value="1"/>
</dbReference>
<dbReference type="EMBL" id="JAJVCN010000003">
    <property type="protein sequence ID" value="MCE7007496.1"/>
    <property type="molecule type" value="Genomic_DNA"/>
</dbReference>
<dbReference type="PROSITE" id="PS51186">
    <property type="entry name" value="GNAT"/>
    <property type="match status" value="1"/>
</dbReference>
<feature type="active site" description="Proton donor" evidence="4">
    <location>
        <position position="124"/>
    </location>
</feature>
<dbReference type="InterPro" id="IPR051554">
    <property type="entry name" value="Acetyltransferase_Eis"/>
</dbReference>
<evidence type="ECO:0000256" key="4">
    <source>
        <dbReference type="HAMAP-Rule" id="MF_01812"/>
    </source>
</evidence>
<sequence length="404" mass="45224">MSEPTIRLATDADFNDVLHMIRAAFLEEIADKDDEWYRTEWEPDRLHLVHDGDELIGTAAVLTLDMTFPGAGPRPFAAVTTVAVKPGHRRRGVMTKLMHAQLHGLHEQSREPVAALWASEGGIYSRFGYGLASHYLRAHTPKGAAFRPGVDVGKDRVRVVSRDEAMPFVTELYDRVAPQRTGWLSRNERGWTHYLWDTPTFRDGASQLIFAIHPDGYVIFRTKRKWGDRGPISDLNVLELAASTPVGTAAIWRFLLDFDLVAEVEAPIPQDDPLVHLLKDPYQVVRKQKDSLWVRIVDVDRALVQRRYSAPLDTVFEVTDELCPWNQGRWRLVVDSAGAATVERTDADADLLVDTADLGSVFLGGVQLSTLAAVGRVRELRPGTLIPAARAFLGDQQPYCPEVF</sequence>
<reference evidence="6 7" key="1">
    <citation type="submission" date="2021-12" db="EMBL/GenBank/DDBJ databases">
        <title>Genome sequence of Kibdelosporangium philippinense ATCC 49844.</title>
        <authorList>
            <person name="Fedorov E.A."/>
            <person name="Omeragic M."/>
            <person name="Shalygina K.F."/>
            <person name="Maclea K.S."/>
        </authorList>
    </citation>
    <scope>NUCLEOTIDE SEQUENCE [LARGE SCALE GENOMIC DNA]</scope>
    <source>
        <strain evidence="6 7">ATCC 49844</strain>
    </source>
</reference>